<comment type="similarity">
    <text evidence="2 6">Belongs to the multi antimicrobial extrusion (MATE) (TC 2.A.66.1) family.</text>
</comment>
<feature type="transmembrane region" description="Helical" evidence="6">
    <location>
        <begin position="20"/>
        <end position="43"/>
    </location>
</feature>
<accession>A0A3Q2XN34</accession>
<dbReference type="RefSeq" id="XP_019715145.1">
    <property type="nucleotide sequence ID" value="XM_019859586.1"/>
</dbReference>
<evidence type="ECO:0000313" key="8">
    <source>
        <dbReference type="Proteomes" id="UP000264820"/>
    </source>
</evidence>
<feature type="transmembrane region" description="Helical" evidence="6">
    <location>
        <begin position="416"/>
        <end position="437"/>
    </location>
</feature>
<dbReference type="Proteomes" id="UP000264820">
    <property type="component" value="Unplaced"/>
</dbReference>
<dbReference type="GeneID" id="109509747"/>
<reference evidence="7" key="1">
    <citation type="submission" date="2025-08" db="UniProtKB">
        <authorList>
            <consortium name="Ensembl"/>
        </authorList>
    </citation>
    <scope>IDENTIFICATION</scope>
</reference>
<dbReference type="Pfam" id="PF01554">
    <property type="entry name" value="MatE"/>
    <property type="match status" value="2"/>
</dbReference>
<feature type="transmembrane region" description="Helical" evidence="6">
    <location>
        <begin position="508"/>
        <end position="528"/>
    </location>
</feature>
<feature type="transmembrane region" description="Helical" evidence="6">
    <location>
        <begin position="55"/>
        <end position="80"/>
    </location>
</feature>
<feature type="transmembrane region" description="Helical" evidence="6">
    <location>
        <begin position="387"/>
        <end position="410"/>
    </location>
</feature>
<dbReference type="PANTHER" id="PTHR11206">
    <property type="entry name" value="MULTIDRUG RESISTANCE PROTEIN"/>
    <property type="match status" value="1"/>
</dbReference>
<dbReference type="GO" id="GO:0042910">
    <property type="term" value="F:xenobiotic transmembrane transporter activity"/>
    <property type="evidence" value="ECO:0007669"/>
    <property type="project" value="InterPro"/>
</dbReference>
<dbReference type="InterPro" id="IPR002528">
    <property type="entry name" value="MATE_fam"/>
</dbReference>
<evidence type="ECO:0000313" key="7">
    <source>
        <dbReference type="Ensembl" id="ENSHCOP00000005447.1"/>
    </source>
</evidence>
<dbReference type="GeneTree" id="ENSGT00940000163234"/>
<keyword evidence="4 6" id="KW-1133">Transmembrane helix</keyword>
<dbReference type="AlphaFoldDB" id="A0A3Q2XN34"/>
<dbReference type="GO" id="GO:0016020">
    <property type="term" value="C:membrane"/>
    <property type="evidence" value="ECO:0007669"/>
    <property type="project" value="UniProtKB-SubCell"/>
</dbReference>
<evidence type="ECO:0000256" key="3">
    <source>
        <dbReference type="ARBA" id="ARBA00022692"/>
    </source>
</evidence>
<dbReference type="OrthoDB" id="2126698at2759"/>
<feature type="transmembrane region" description="Helical" evidence="6">
    <location>
        <begin position="164"/>
        <end position="186"/>
    </location>
</feature>
<dbReference type="NCBIfam" id="TIGR00797">
    <property type="entry name" value="matE"/>
    <property type="match status" value="1"/>
</dbReference>
<dbReference type="OMA" id="TTSIVMW"/>
<evidence type="ECO:0000256" key="6">
    <source>
        <dbReference type="RuleBase" id="RU004914"/>
    </source>
</evidence>
<keyword evidence="8" id="KW-1185">Reference proteome</keyword>
<dbReference type="GO" id="GO:0015297">
    <property type="term" value="F:antiporter activity"/>
    <property type="evidence" value="ECO:0007669"/>
    <property type="project" value="InterPro"/>
</dbReference>
<feature type="transmembrane region" description="Helical" evidence="6">
    <location>
        <begin position="319"/>
        <end position="342"/>
    </location>
</feature>
<keyword evidence="3 6" id="KW-0812">Transmembrane</keyword>
<proteinExistence type="inferred from homology"/>
<evidence type="ECO:0000256" key="1">
    <source>
        <dbReference type="ARBA" id="ARBA00004141"/>
    </source>
</evidence>
<dbReference type="Ensembl" id="ENSHCOT00000005365.1">
    <property type="protein sequence ID" value="ENSHCOP00000005447.1"/>
    <property type="gene ID" value="ENSHCOG00000007103.1"/>
</dbReference>
<dbReference type="GO" id="GO:1990961">
    <property type="term" value="P:xenobiotic detoxification by transmembrane export across the plasma membrane"/>
    <property type="evidence" value="ECO:0007669"/>
    <property type="project" value="InterPro"/>
</dbReference>
<feature type="transmembrane region" description="Helical" evidence="6">
    <location>
        <begin position="239"/>
        <end position="258"/>
    </location>
</feature>
<organism evidence="7 8">
    <name type="scientific">Hippocampus comes</name>
    <name type="common">Tiger tail seahorse</name>
    <dbReference type="NCBI Taxonomy" id="109280"/>
    <lineage>
        <taxon>Eukaryota</taxon>
        <taxon>Metazoa</taxon>
        <taxon>Chordata</taxon>
        <taxon>Craniata</taxon>
        <taxon>Vertebrata</taxon>
        <taxon>Euteleostomi</taxon>
        <taxon>Actinopterygii</taxon>
        <taxon>Neopterygii</taxon>
        <taxon>Teleostei</taxon>
        <taxon>Neoteleostei</taxon>
        <taxon>Acanthomorphata</taxon>
        <taxon>Syngnathiaria</taxon>
        <taxon>Syngnathiformes</taxon>
        <taxon>Syngnathoidei</taxon>
        <taxon>Syngnathidae</taxon>
        <taxon>Hippocampus</taxon>
    </lineage>
</organism>
<dbReference type="InterPro" id="IPR045069">
    <property type="entry name" value="MATE_euk"/>
</dbReference>
<protein>
    <recommendedName>
        <fullName evidence="6">Multidrug and toxin extrusion protein</fullName>
    </recommendedName>
</protein>
<name>A0A3Q2XN34_HIPCM</name>
<feature type="transmembrane region" description="Helical" evidence="6">
    <location>
        <begin position="92"/>
        <end position="115"/>
    </location>
</feature>
<feature type="transmembrane region" description="Helical" evidence="6">
    <location>
        <begin position="198"/>
        <end position="218"/>
    </location>
</feature>
<sequence>MTRFMLRLPDEYKRETLLLVKLAGPVFISQLMSFLIGFVSLVFCGHLGKTELAGVALAIAVINVSGISIGSGLASACDTLISQTYGSGNLKLVGVILQRGILILLLACLPCWAVLVNTQPLLLAVGQSVHVARLAQLYVNIFMPALPAAFMYQLQGRYLQNQGIMWPQVISAAASNIFNAIINYVFLVVLDLGVAGSAAANAISQCSLMVFLFVYMNARGLHKATWGGWSLDSLREWGPFMRLALPSMMMVCLEWWLYEIAGFLAGLISEVELGAESILYQLAVMVFMFPVGFSVAASVRVGNALGAGNTELAKLCGKVSVTCALVVSCFTGTFLALCRNFIAYIFTTDKEIVARVANVLEMYSASHVADSFAAVTGGIVRGAGKQTVGALCSLLGYYVVGFPIGVSLMFPINLGIFGLWAGFLICVVLQSLFYTIYLCKLNWKKATVEALVRAGVHVREQDKIFVIDSKTCEQQMSNPAANPSSPEQPEPDAAVPLSIRQLALRRGLAVLFMFALLGAGVLVSELLVPLQLN</sequence>
<feature type="transmembrane region" description="Helical" evidence="6">
    <location>
        <begin position="278"/>
        <end position="299"/>
    </location>
</feature>
<keyword evidence="5 6" id="KW-0472">Membrane</keyword>
<evidence type="ECO:0000256" key="5">
    <source>
        <dbReference type="ARBA" id="ARBA00023136"/>
    </source>
</evidence>
<dbReference type="STRING" id="109280.ENSHCOP00000005447"/>
<evidence type="ECO:0000256" key="4">
    <source>
        <dbReference type="ARBA" id="ARBA00022989"/>
    </source>
</evidence>
<dbReference type="CDD" id="cd13132">
    <property type="entry name" value="MATE_eukaryotic"/>
    <property type="match status" value="1"/>
</dbReference>
<feature type="transmembrane region" description="Helical" evidence="6">
    <location>
        <begin position="135"/>
        <end position="152"/>
    </location>
</feature>
<evidence type="ECO:0000256" key="2">
    <source>
        <dbReference type="ARBA" id="ARBA00010199"/>
    </source>
</evidence>
<reference evidence="7" key="2">
    <citation type="submission" date="2025-09" db="UniProtKB">
        <authorList>
            <consortium name="Ensembl"/>
        </authorList>
    </citation>
    <scope>IDENTIFICATION</scope>
</reference>
<comment type="subcellular location">
    <subcellularLocation>
        <location evidence="1">Membrane</location>
        <topology evidence="1">Multi-pass membrane protein</topology>
    </subcellularLocation>
</comment>